<gene>
    <name evidence="2" type="ORF">CKAN_01728000</name>
</gene>
<evidence type="ECO:0000313" key="3">
    <source>
        <dbReference type="Proteomes" id="UP000283530"/>
    </source>
</evidence>
<protein>
    <submittedName>
        <fullName evidence="2">Putative receptor-like protein kinase</fullName>
    </submittedName>
</protein>
<dbReference type="AlphaFoldDB" id="A0A443PBZ7"/>
<feature type="region of interest" description="Disordered" evidence="1">
    <location>
        <begin position="394"/>
        <end position="422"/>
    </location>
</feature>
<dbReference type="Gene3D" id="1.10.510.10">
    <property type="entry name" value="Transferase(Phosphotransferase) domain 1"/>
    <property type="match status" value="1"/>
</dbReference>
<accession>A0A443PBZ7</accession>
<evidence type="ECO:0000256" key="1">
    <source>
        <dbReference type="SAM" id="MobiDB-lite"/>
    </source>
</evidence>
<keyword evidence="2" id="KW-0808">Transferase</keyword>
<keyword evidence="2" id="KW-0418">Kinase</keyword>
<dbReference type="GO" id="GO:0016301">
    <property type="term" value="F:kinase activity"/>
    <property type="evidence" value="ECO:0007669"/>
    <property type="project" value="UniProtKB-KW"/>
</dbReference>
<organism evidence="2 3">
    <name type="scientific">Cinnamomum micranthum f. kanehirae</name>
    <dbReference type="NCBI Taxonomy" id="337451"/>
    <lineage>
        <taxon>Eukaryota</taxon>
        <taxon>Viridiplantae</taxon>
        <taxon>Streptophyta</taxon>
        <taxon>Embryophyta</taxon>
        <taxon>Tracheophyta</taxon>
        <taxon>Spermatophyta</taxon>
        <taxon>Magnoliopsida</taxon>
        <taxon>Magnoliidae</taxon>
        <taxon>Laurales</taxon>
        <taxon>Lauraceae</taxon>
        <taxon>Cinnamomum</taxon>
    </lineage>
</organism>
<dbReference type="InterPro" id="IPR011009">
    <property type="entry name" value="Kinase-like_dom_sf"/>
</dbReference>
<dbReference type="OrthoDB" id="4062651at2759"/>
<name>A0A443PBZ7_9MAGN</name>
<comment type="caution">
    <text evidence="2">The sequence shown here is derived from an EMBL/GenBank/DDBJ whole genome shotgun (WGS) entry which is preliminary data.</text>
</comment>
<proteinExistence type="predicted"/>
<feature type="compositionally biased region" description="Polar residues" evidence="1">
    <location>
        <begin position="399"/>
        <end position="415"/>
    </location>
</feature>
<dbReference type="EMBL" id="QPKB01000007">
    <property type="protein sequence ID" value="RWR88283.1"/>
    <property type="molecule type" value="Genomic_DNA"/>
</dbReference>
<dbReference type="PANTHER" id="PTHR27006:SF606">
    <property type="entry name" value="INTERLEUKIN-1 RECEPTOR-ASSOCIATED KINASE 4"/>
    <property type="match status" value="1"/>
</dbReference>
<keyword evidence="2" id="KW-0675">Receptor</keyword>
<dbReference type="PANTHER" id="PTHR27006">
    <property type="entry name" value="PROMASTIGOTE SURFACE ANTIGEN PROTEIN PSA"/>
    <property type="match status" value="1"/>
</dbReference>
<feature type="compositionally biased region" description="Low complexity" evidence="1">
    <location>
        <begin position="67"/>
        <end position="85"/>
    </location>
</feature>
<keyword evidence="3" id="KW-1185">Reference proteome</keyword>
<sequence>MVAPSSSTRRPHHHHLLFLSRSRPSLSLHLATPCADPSQRLPPTPISLLFISLTPADRCPFFLHSQTAPPSPATQSPIISPSSPSMRRTHPIHRQRQPGFHPLKKFAHCSIEALGACSLLFLRSMRAIRQDQWLTLHVTTMAFLYWQLVAWQSIQSRSEVIIESVSVREATSQPTAPQAKEEVQQKLPVGEKGHLQWKTSEAFVAENYVMPFGPPACNPFLGGMQMGVYGDIMHYSIPMPPYMGYISGVFYHQDPYGVGGYGYTISAVSQSQRPAPKIPEVILSKSHLKEVALAFHRKLHVFITILYDIARGEDLKHFLLAWRLCCDGKVMELIDPILIDSCPMDEVLRFVHIGLLCIQEDATDRPTMASVVVMLGSTFVTLPHPTEPPLYVGKREAASEQSSSNPKTFSNNEVTISEVGPQ</sequence>
<feature type="region of interest" description="Disordered" evidence="1">
    <location>
        <begin position="67"/>
        <end position="90"/>
    </location>
</feature>
<dbReference type="Proteomes" id="UP000283530">
    <property type="component" value="Unassembled WGS sequence"/>
</dbReference>
<evidence type="ECO:0000313" key="2">
    <source>
        <dbReference type="EMBL" id="RWR88283.1"/>
    </source>
</evidence>
<reference evidence="2 3" key="1">
    <citation type="journal article" date="2019" name="Nat. Plants">
        <title>Stout camphor tree genome fills gaps in understanding of flowering plant genome evolution.</title>
        <authorList>
            <person name="Chaw S.M."/>
            <person name="Liu Y.C."/>
            <person name="Wu Y.W."/>
            <person name="Wang H.Y."/>
            <person name="Lin C.I."/>
            <person name="Wu C.S."/>
            <person name="Ke H.M."/>
            <person name="Chang L.Y."/>
            <person name="Hsu C.Y."/>
            <person name="Yang H.T."/>
            <person name="Sudianto E."/>
            <person name="Hsu M.H."/>
            <person name="Wu K.P."/>
            <person name="Wang L.N."/>
            <person name="Leebens-Mack J.H."/>
            <person name="Tsai I.J."/>
        </authorList>
    </citation>
    <scope>NUCLEOTIDE SEQUENCE [LARGE SCALE GENOMIC DNA]</scope>
    <source>
        <strain evidence="3">cv. Chaw 1501</strain>
        <tissue evidence="2">Young leaves</tissue>
    </source>
</reference>
<dbReference type="SUPFAM" id="SSF56112">
    <property type="entry name" value="Protein kinase-like (PK-like)"/>
    <property type="match status" value="1"/>
</dbReference>